<dbReference type="AlphaFoldDB" id="A0A2N1UN60"/>
<accession>A0A2N1UN60</accession>
<feature type="transmembrane region" description="Helical" evidence="1">
    <location>
        <begin position="50"/>
        <end position="68"/>
    </location>
</feature>
<comment type="caution">
    <text evidence="2">The sequence shown here is derived from an EMBL/GenBank/DDBJ whole genome shotgun (WGS) entry which is preliminary data.</text>
</comment>
<keyword evidence="1" id="KW-0472">Membrane</keyword>
<feature type="transmembrane region" description="Helical" evidence="1">
    <location>
        <begin position="89"/>
        <end position="111"/>
    </location>
</feature>
<dbReference type="Proteomes" id="UP000233414">
    <property type="component" value="Unassembled WGS sequence"/>
</dbReference>
<evidence type="ECO:0000313" key="3">
    <source>
        <dbReference type="Proteomes" id="UP000233414"/>
    </source>
</evidence>
<sequence>MKKTIFFFLILFIFFSFVPVIQIVSAEGTALNDPLSLDPNNPVNDLAGRIIKVVLSFVGIITLIMIIYGGLVWMTSGGAEEKIKKGKGILVWAILGLIVVLGSYVLVNFFITSITKVT</sequence>
<keyword evidence="1" id="KW-1133">Transmembrane helix</keyword>
<evidence type="ECO:0008006" key="4">
    <source>
        <dbReference type="Google" id="ProtNLM"/>
    </source>
</evidence>
<evidence type="ECO:0000256" key="1">
    <source>
        <dbReference type="SAM" id="Phobius"/>
    </source>
</evidence>
<proteinExistence type="predicted"/>
<name>A0A2N1UN60_9BACT</name>
<dbReference type="EMBL" id="PGYQ01000014">
    <property type="protein sequence ID" value="PKL72166.1"/>
    <property type="molecule type" value="Genomic_DNA"/>
</dbReference>
<protein>
    <recommendedName>
        <fullName evidence="4">TrbC/VIRB2 family protein</fullName>
    </recommendedName>
</protein>
<organism evidence="2 3">
    <name type="scientific">Candidatus Kuenenbacteria bacterium HGW-Kuenenbacteria-1</name>
    <dbReference type="NCBI Taxonomy" id="2013812"/>
    <lineage>
        <taxon>Bacteria</taxon>
        <taxon>Candidatus Kueneniibacteriota</taxon>
    </lineage>
</organism>
<evidence type="ECO:0000313" key="2">
    <source>
        <dbReference type="EMBL" id="PKL72166.1"/>
    </source>
</evidence>
<dbReference type="InterPro" id="IPR043993">
    <property type="entry name" value="T4SS_pilin"/>
</dbReference>
<dbReference type="Pfam" id="PF18895">
    <property type="entry name" value="T4SS_pilin"/>
    <property type="match status" value="1"/>
</dbReference>
<keyword evidence="1" id="KW-0812">Transmembrane</keyword>
<reference evidence="2 3" key="1">
    <citation type="journal article" date="2017" name="ISME J.">
        <title>Potential for microbial H2 and metal transformations associated with novel bacteria and archaea in deep terrestrial subsurface sediments.</title>
        <authorList>
            <person name="Hernsdorf A.W."/>
            <person name="Amano Y."/>
            <person name="Miyakawa K."/>
            <person name="Ise K."/>
            <person name="Suzuki Y."/>
            <person name="Anantharaman K."/>
            <person name="Probst A."/>
            <person name="Burstein D."/>
            <person name="Thomas B.C."/>
            <person name="Banfield J.F."/>
        </authorList>
    </citation>
    <scope>NUCLEOTIDE SEQUENCE [LARGE SCALE GENOMIC DNA]</scope>
    <source>
        <strain evidence="2">HGW-Kuenenbacteria-1</strain>
    </source>
</reference>
<gene>
    <name evidence="2" type="ORF">CVV26_02750</name>
</gene>